<evidence type="ECO:0000313" key="11">
    <source>
        <dbReference type="Proteomes" id="UP000030645"/>
    </source>
</evidence>
<evidence type="ECO:0000256" key="3">
    <source>
        <dbReference type="ARBA" id="ARBA00023125"/>
    </source>
</evidence>
<dbReference type="Pfam" id="PF16495">
    <property type="entry name" value="SWIRM-assoc_1"/>
    <property type="match status" value="1"/>
</dbReference>
<sequence length="649" mass="72231">MATTKPTLVQDPSSEPPATPQPPPASAPVPSPVTLSAAKPDTPIAVAASDVREIARPALPPTAANLRPSEPSPTSDAVVAHVPSYARWFSFDDIHQCEVRFLPEFFDSRSHWKNPGIYKYYRNSIVNRYRADASRKISFTDARKTLVGDVGSIRRVFDFLEGWGLINYSPPALNKPLKWEDKESKTGSGASHGGGESGGASSKEVKTKRLCNHCKSACSIACFVCDKNGMTLCARCYVRGNYQIGDVTSSDFRRVEINDDSKADWQERDTQHLLEALMHYGDDWRKVARHVGRTEKECVSHFVKLPFGEEFSCFVDSENVNGSYDVGMDHGSVESCETSLTKRMRLTPLADASNPIMAQAAFLSALAGVGVAEAAARAAVTALSEAEYGSVGESTGSHLQKGRQKDEISTVIYRLLEAVVASNGNTHSNTAEGAWEDAKLQLVWEEQDVERAISGIVEVQMKEVKDKIDRFEALDLHMEKEWQQLEQMKNMLFVDQLTLLFHKNPAQKTGERLENSLFRVGDHLVGEDSAKAYKLLVNKGVFLIPKNPENGTEEFQRHSVKGQKLHDIFPPGKKMVDLHTFRVKLHCQNEWKELSLLVPYLGQVEPPSCRLSKVGSRSLDSLNIKCFIFIEIYTCKVSQRLINCIPWVR</sequence>
<keyword evidence="2" id="KW-0805">Transcription regulation</keyword>
<dbReference type="GO" id="GO:0003677">
    <property type="term" value="F:DNA binding"/>
    <property type="evidence" value="ECO:0007669"/>
    <property type="project" value="UniProtKB-KW"/>
</dbReference>
<dbReference type="eggNOG" id="KOG1279">
    <property type="taxonomic scope" value="Eukaryota"/>
</dbReference>
<dbReference type="PROSITE" id="PS51293">
    <property type="entry name" value="SANT"/>
    <property type="match status" value="1"/>
</dbReference>
<feature type="region of interest" description="Disordered" evidence="6">
    <location>
        <begin position="177"/>
        <end position="202"/>
    </location>
</feature>
<keyword evidence="3" id="KW-0238">DNA-binding</keyword>
<dbReference type="FunFam" id="1.10.10.10:FF:000020">
    <property type="entry name" value="SWI/SNF complex subunit SMARCC2 isoform c"/>
    <property type="match status" value="1"/>
</dbReference>
<organism evidence="10 11">
    <name type="scientific">Morus notabilis</name>
    <dbReference type="NCBI Taxonomy" id="981085"/>
    <lineage>
        <taxon>Eukaryota</taxon>
        <taxon>Viridiplantae</taxon>
        <taxon>Streptophyta</taxon>
        <taxon>Embryophyta</taxon>
        <taxon>Tracheophyta</taxon>
        <taxon>Spermatophyta</taxon>
        <taxon>Magnoliopsida</taxon>
        <taxon>eudicotyledons</taxon>
        <taxon>Gunneridae</taxon>
        <taxon>Pentapetalae</taxon>
        <taxon>rosids</taxon>
        <taxon>fabids</taxon>
        <taxon>Rosales</taxon>
        <taxon>Moraceae</taxon>
        <taxon>Moreae</taxon>
        <taxon>Morus</taxon>
    </lineage>
</organism>
<keyword evidence="4" id="KW-0804">Transcription</keyword>
<evidence type="ECO:0000259" key="7">
    <source>
        <dbReference type="PROSITE" id="PS50090"/>
    </source>
</evidence>
<feature type="compositionally biased region" description="Pro residues" evidence="6">
    <location>
        <begin position="14"/>
        <end position="31"/>
    </location>
</feature>
<keyword evidence="1" id="KW-0217">Developmental protein</keyword>
<dbReference type="InterPro" id="IPR007526">
    <property type="entry name" value="SWIRM"/>
</dbReference>
<evidence type="ECO:0000313" key="10">
    <source>
        <dbReference type="EMBL" id="EXC30800.1"/>
    </source>
</evidence>
<dbReference type="InterPro" id="IPR032451">
    <property type="entry name" value="SMARCC_C"/>
</dbReference>
<dbReference type="SMART" id="SM00717">
    <property type="entry name" value="SANT"/>
    <property type="match status" value="1"/>
</dbReference>
<evidence type="ECO:0000256" key="2">
    <source>
        <dbReference type="ARBA" id="ARBA00023015"/>
    </source>
</evidence>
<dbReference type="InterPro" id="IPR001005">
    <property type="entry name" value="SANT/Myb"/>
</dbReference>
<dbReference type="InterPro" id="IPR009057">
    <property type="entry name" value="Homeodomain-like_sf"/>
</dbReference>
<gene>
    <name evidence="10" type="ORF">L484_027978</name>
</gene>
<keyword evidence="11" id="KW-1185">Reference proteome</keyword>
<keyword evidence="5" id="KW-0539">Nucleus</keyword>
<dbReference type="PROSITE" id="PS50090">
    <property type="entry name" value="MYB_LIKE"/>
    <property type="match status" value="1"/>
</dbReference>
<feature type="domain" description="SWIRM" evidence="8">
    <location>
        <begin position="80"/>
        <end position="177"/>
    </location>
</feature>
<feature type="domain" description="SANT" evidence="9">
    <location>
        <begin position="260"/>
        <end position="310"/>
    </location>
</feature>
<evidence type="ECO:0000256" key="6">
    <source>
        <dbReference type="SAM" id="MobiDB-lite"/>
    </source>
</evidence>
<dbReference type="PANTHER" id="PTHR12802:SF44">
    <property type="entry name" value="SWI_SNF COMPLEX SUBUNIT SWI3B"/>
    <property type="match status" value="1"/>
</dbReference>
<evidence type="ECO:0000256" key="1">
    <source>
        <dbReference type="ARBA" id="ARBA00022473"/>
    </source>
</evidence>
<dbReference type="Gene3D" id="1.10.10.10">
    <property type="entry name" value="Winged helix-like DNA-binding domain superfamily/Winged helix DNA-binding domain"/>
    <property type="match status" value="1"/>
</dbReference>
<dbReference type="Pfam" id="PF04433">
    <property type="entry name" value="SWIRM"/>
    <property type="match status" value="1"/>
</dbReference>
<evidence type="ECO:0000259" key="9">
    <source>
        <dbReference type="PROSITE" id="PS51293"/>
    </source>
</evidence>
<feature type="compositionally biased region" description="Polar residues" evidence="6">
    <location>
        <begin position="1"/>
        <end position="11"/>
    </location>
</feature>
<dbReference type="Pfam" id="PF00249">
    <property type="entry name" value="Myb_DNA-binding"/>
    <property type="match status" value="1"/>
</dbReference>
<dbReference type="Gene3D" id="1.10.10.60">
    <property type="entry name" value="Homeodomain-like"/>
    <property type="match status" value="1"/>
</dbReference>
<dbReference type="InterPro" id="IPR017884">
    <property type="entry name" value="SANT_dom"/>
</dbReference>
<feature type="domain" description="Myb-like" evidence="7">
    <location>
        <begin position="257"/>
        <end position="306"/>
    </location>
</feature>
<dbReference type="SUPFAM" id="SSF46689">
    <property type="entry name" value="Homeodomain-like"/>
    <property type="match status" value="2"/>
</dbReference>
<name>W9S7N2_9ROSA</name>
<dbReference type="STRING" id="981085.W9S7N2"/>
<accession>W9S7N2</accession>
<dbReference type="PANTHER" id="PTHR12802">
    <property type="entry name" value="SWI/SNF COMPLEX-RELATED"/>
    <property type="match status" value="1"/>
</dbReference>
<dbReference type="EMBL" id="KE346217">
    <property type="protein sequence ID" value="EXC30800.1"/>
    <property type="molecule type" value="Genomic_DNA"/>
</dbReference>
<evidence type="ECO:0000256" key="5">
    <source>
        <dbReference type="ARBA" id="ARBA00023242"/>
    </source>
</evidence>
<evidence type="ECO:0000256" key="4">
    <source>
        <dbReference type="ARBA" id="ARBA00023163"/>
    </source>
</evidence>
<dbReference type="InterPro" id="IPR036388">
    <property type="entry name" value="WH-like_DNA-bd_sf"/>
</dbReference>
<protein>
    <submittedName>
        <fullName evidence="10">SWI/SNF complex subunit SWI3B</fullName>
    </submittedName>
</protein>
<dbReference type="Proteomes" id="UP000030645">
    <property type="component" value="Unassembled WGS sequence"/>
</dbReference>
<dbReference type="GO" id="GO:0005634">
    <property type="term" value="C:nucleus"/>
    <property type="evidence" value="ECO:0007669"/>
    <property type="project" value="UniProtKB-ARBA"/>
</dbReference>
<reference evidence="11" key="1">
    <citation type="submission" date="2013-01" db="EMBL/GenBank/DDBJ databases">
        <title>Draft Genome Sequence of a Mulberry Tree, Morus notabilis C.K. Schneid.</title>
        <authorList>
            <person name="He N."/>
            <person name="Zhao S."/>
        </authorList>
    </citation>
    <scope>NUCLEOTIDE SEQUENCE</scope>
</reference>
<feature type="region of interest" description="Disordered" evidence="6">
    <location>
        <begin position="1"/>
        <end position="37"/>
    </location>
</feature>
<dbReference type="PROSITE" id="PS50934">
    <property type="entry name" value="SWIRM"/>
    <property type="match status" value="1"/>
</dbReference>
<dbReference type="AlphaFoldDB" id="W9S7N2"/>
<proteinExistence type="predicted"/>
<dbReference type="CDD" id="cd00167">
    <property type="entry name" value="SANT"/>
    <property type="match status" value="1"/>
</dbReference>
<evidence type="ECO:0000259" key="8">
    <source>
        <dbReference type="PROSITE" id="PS50934"/>
    </source>
</evidence>